<dbReference type="PANTHER" id="PTHR40077:SF1">
    <property type="entry name" value="MEMBRANE PROTEIN"/>
    <property type="match status" value="1"/>
</dbReference>
<keyword evidence="3 6" id="KW-0812">Transmembrane</keyword>
<comment type="caution">
    <text evidence="8">The sequence shown here is derived from an EMBL/GenBank/DDBJ whole genome shotgun (WGS) entry which is preliminary data.</text>
</comment>
<feature type="transmembrane region" description="Helical" evidence="6">
    <location>
        <begin position="53"/>
        <end position="77"/>
    </location>
</feature>
<evidence type="ECO:0000259" key="7">
    <source>
        <dbReference type="Pfam" id="PF12823"/>
    </source>
</evidence>
<accession>A0ABS6BGC2</accession>
<evidence type="ECO:0000256" key="4">
    <source>
        <dbReference type="ARBA" id="ARBA00022989"/>
    </source>
</evidence>
<feature type="transmembrane region" description="Helical" evidence="6">
    <location>
        <begin position="20"/>
        <end position="41"/>
    </location>
</feature>
<dbReference type="PANTHER" id="PTHR40077">
    <property type="entry name" value="MEMBRANE PROTEIN-RELATED"/>
    <property type="match status" value="1"/>
</dbReference>
<keyword evidence="5 6" id="KW-0472">Membrane</keyword>
<dbReference type="NCBIfam" id="TIGR03954">
    <property type="entry name" value="integ_memb_HG"/>
    <property type="match status" value="1"/>
</dbReference>
<dbReference type="Pfam" id="PF12823">
    <property type="entry name" value="DUF3817"/>
    <property type="match status" value="1"/>
</dbReference>
<dbReference type="InterPro" id="IPR023845">
    <property type="entry name" value="DUF3817_TM"/>
</dbReference>
<organism evidence="8 9">
    <name type="scientific">Sphingomonas quercus</name>
    <dbReference type="NCBI Taxonomy" id="2842451"/>
    <lineage>
        <taxon>Bacteria</taxon>
        <taxon>Pseudomonadati</taxon>
        <taxon>Pseudomonadota</taxon>
        <taxon>Alphaproteobacteria</taxon>
        <taxon>Sphingomonadales</taxon>
        <taxon>Sphingomonadaceae</taxon>
        <taxon>Sphingomonas</taxon>
    </lineage>
</organism>
<feature type="domain" description="DUF3817" evidence="7">
    <location>
        <begin position="17"/>
        <end position="99"/>
    </location>
</feature>
<evidence type="ECO:0000313" key="8">
    <source>
        <dbReference type="EMBL" id="MBU3077342.1"/>
    </source>
</evidence>
<protein>
    <submittedName>
        <fullName evidence="8">DUF3817 domain-containing protein</fullName>
    </submittedName>
</protein>
<dbReference type="Proteomes" id="UP000776276">
    <property type="component" value="Unassembled WGS sequence"/>
</dbReference>
<keyword evidence="2" id="KW-1003">Cell membrane</keyword>
<evidence type="ECO:0000256" key="1">
    <source>
        <dbReference type="ARBA" id="ARBA00004651"/>
    </source>
</evidence>
<keyword evidence="4 6" id="KW-1133">Transmembrane helix</keyword>
<keyword evidence="9" id="KW-1185">Reference proteome</keyword>
<comment type="subcellular location">
    <subcellularLocation>
        <location evidence="1">Cell membrane</location>
        <topology evidence="1">Multi-pass membrane protein</topology>
    </subcellularLocation>
</comment>
<proteinExistence type="predicted"/>
<evidence type="ECO:0000256" key="3">
    <source>
        <dbReference type="ARBA" id="ARBA00022692"/>
    </source>
</evidence>
<evidence type="ECO:0000256" key="2">
    <source>
        <dbReference type="ARBA" id="ARBA00022475"/>
    </source>
</evidence>
<sequence>MNRSVHFAPTADDVADIRRLRLASFAEATTLLALLLVAVPLKHAFGYSAGVRIIGPVHGAAFLAYIWTLIAASAGGGWTRSEIARMSLAAFVPFGGFLNAGLLRRKQASVVASLKERP</sequence>
<evidence type="ECO:0000256" key="6">
    <source>
        <dbReference type="SAM" id="Phobius"/>
    </source>
</evidence>
<gene>
    <name evidence="8" type="ORF">KOF26_05625</name>
</gene>
<dbReference type="EMBL" id="JAHKRT010000002">
    <property type="protein sequence ID" value="MBU3077342.1"/>
    <property type="molecule type" value="Genomic_DNA"/>
</dbReference>
<evidence type="ECO:0000256" key="5">
    <source>
        <dbReference type="ARBA" id="ARBA00023136"/>
    </source>
</evidence>
<evidence type="ECO:0000313" key="9">
    <source>
        <dbReference type="Proteomes" id="UP000776276"/>
    </source>
</evidence>
<reference evidence="8 9" key="1">
    <citation type="submission" date="2021-06" db="EMBL/GenBank/DDBJ databases">
        <title>Sphingomonas sp. XMGL2, whole genome shotgun sequencing project.</title>
        <authorList>
            <person name="Zhao G."/>
            <person name="Shen L."/>
        </authorList>
    </citation>
    <scope>NUCLEOTIDE SEQUENCE [LARGE SCALE GENOMIC DNA]</scope>
    <source>
        <strain evidence="8 9">XMGL2</strain>
    </source>
</reference>
<name>A0ABS6BGC2_9SPHN</name>